<evidence type="ECO:0000313" key="1">
    <source>
        <dbReference type="EMBL" id="QOC57496.1"/>
    </source>
</evidence>
<proteinExistence type="predicted"/>
<name>A0A7L7SMD3_9CAUD</name>
<keyword evidence="2" id="KW-1185">Reference proteome</keyword>
<organism evidence="1 2">
    <name type="scientific">Enterococcus phage 9183</name>
    <dbReference type="NCBI Taxonomy" id="2763102"/>
    <lineage>
        <taxon>Viruses</taxon>
        <taxon>Duplodnaviria</taxon>
        <taxon>Heunggongvirae</taxon>
        <taxon>Uroviricota</taxon>
        <taxon>Caudoviricetes</taxon>
        <taxon>Andrewesvirinae</taxon>
        <taxon>Denvervirus</taxon>
        <taxon>Denvervirus dv9183</taxon>
    </lineage>
</organism>
<accession>A0A7L7SMD3</accession>
<sequence length="182" mass="21156">MNNYFRIGDVVKIIGHANDESYYHVGALLYNYGEIIELHKNDDFAKLKMENGEEIVLNVRCLEKMNFPMVDDKHKIAFIMYPEEGKKNEAGVAISMSICYKLFKVNNTSQLDFIVSKIKDKYLTGSKLLFNVSLLDSEKSEDLFYYENGFKPTDDQLISFLAEKIKEEQKGVEDKIRNRSFH</sequence>
<protein>
    <submittedName>
        <fullName evidence="1">Uncharacterized protein</fullName>
    </submittedName>
</protein>
<dbReference type="EMBL" id="MT939241">
    <property type="protein sequence ID" value="QOC57496.1"/>
    <property type="molecule type" value="Genomic_DNA"/>
</dbReference>
<gene>
    <name evidence="1" type="ORF">phi9183_ORF003</name>
</gene>
<reference evidence="1 2" key="1">
    <citation type="submission" date="2020-08" db="EMBL/GenBank/DDBJ databases">
        <authorList>
            <person name="Canfield G.S."/>
            <person name="Duerkop B.A."/>
        </authorList>
    </citation>
    <scope>NUCLEOTIDE SEQUENCE [LARGE SCALE GENOMIC DNA]</scope>
</reference>
<evidence type="ECO:0000313" key="2">
    <source>
        <dbReference type="Proteomes" id="UP000516647"/>
    </source>
</evidence>
<dbReference type="Proteomes" id="UP000516647">
    <property type="component" value="Segment"/>
</dbReference>